<reference evidence="1" key="1">
    <citation type="journal article" date="2023" name="Plant J.">
        <title>Genome sequences and population genomics provide insights into the demographic history, inbreeding, and mutation load of two 'living fossil' tree species of Dipteronia.</title>
        <authorList>
            <person name="Feng Y."/>
            <person name="Comes H.P."/>
            <person name="Chen J."/>
            <person name="Zhu S."/>
            <person name="Lu R."/>
            <person name="Zhang X."/>
            <person name="Li P."/>
            <person name="Qiu J."/>
            <person name="Olsen K.M."/>
            <person name="Qiu Y."/>
        </authorList>
    </citation>
    <scope>NUCLEOTIDE SEQUENCE</scope>
    <source>
        <strain evidence="1">KIB01</strain>
    </source>
</reference>
<gene>
    <name evidence="1" type="ORF">Ddye_021862</name>
</gene>
<comment type="caution">
    <text evidence="1">The sequence shown here is derived from an EMBL/GenBank/DDBJ whole genome shotgun (WGS) entry which is preliminary data.</text>
</comment>
<name>A0AAD9WY43_9ROSI</name>
<keyword evidence="2" id="KW-1185">Reference proteome</keyword>
<dbReference type="AlphaFoldDB" id="A0AAD9WY43"/>
<evidence type="ECO:0008006" key="3">
    <source>
        <dbReference type="Google" id="ProtNLM"/>
    </source>
</evidence>
<sequence>MGVSGRQNSGDQDVDLNIIMNMKFDSVEDAMSFYLGYARSNGFCIRVTNLDYDNE</sequence>
<organism evidence="1 2">
    <name type="scientific">Dipteronia dyeriana</name>
    <dbReference type="NCBI Taxonomy" id="168575"/>
    <lineage>
        <taxon>Eukaryota</taxon>
        <taxon>Viridiplantae</taxon>
        <taxon>Streptophyta</taxon>
        <taxon>Embryophyta</taxon>
        <taxon>Tracheophyta</taxon>
        <taxon>Spermatophyta</taxon>
        <taxon>Magnoliopsida</taxon>
        <taxon>eudicotyledons</taxon>
        <taxon>Gunneridae</taxon>
        <taxon>Pentapetalae</taxon>
        <taxon>rosids</taxon>
        <taxon>malvids</taxon>
        <taxon>Sapindales</taxon>
        <taxon>Sapindaceae</taxon>
        <taxon>Hippocastanoideae</taxon>
        <taxon>Acereae</taxon>
        <taxon>Dipteronia</taxon>
    </lineage>
</organism>
<proteinExistence type="predicted"/>
<evidence type="ECO:0000313" key="1">
    <source>
        <dbReference type="EMBL" id="KAK2646667.1"/>
    </source>
</evidence>
<dbReference type="EMBL" id="JANJYI010000006">
    <property type="protein sequence ID" value="KAK2646667.1"/>
    <property type="molecule type" value="Genomic_DNA"/>
</dbReference>
<feature type="non-terminal residue" evidence="1">
    <location>
        <position position="1"/>
    </location>
</feature>
<accession>A0AAD9WY43</accession>
<evidence type="ECO:0000313" key="2">
    <source>
        <dbReference type="Proteomes" id="UP001280121"/>
    </source>
</evidence>
<protein>
    <recommendedName>
        <fullName evidence="3">Protein FAR1-RELATED SEQUENCE</fullName>
    </recommendedName>
</protein>
<dbReference type="Proteomes" id="UP001280121">
    <property type="component" value="Unassembled WGS sequence"/>
</dbReference>